<reference evidence="19" key="1">
    <citation type="journal article" date="2020" name="MBio">
        <title>Horizontal gene transfer to a defensive symbiont with a reduced genome amongst a multipartite beetle microbiome.</title>
        <authorList>
            <person name="Waterworth S.C."/>
            <person name="Florez L.V."/>
            <person name="Rees E.R."/>
            <person name="Hertweck C."/>
            <person name="Kaltenpoth M."/>
            <person name="Kwan J.C."/>
        </authorList>
    </citation>
    <scope>NUCLEOTIDE SEQUENCE [LARGE SCALE GENOMIC DNA]</scope>
</reference>
<dbReference type="SUPFAM" id="SSF50156">
    <property type="entry name" value="PDZ domain-like"/>
    <property type="match status" value="2"/>
</dbReference>
<keyword evidence="16" id="KW-0472">Membrane</keyword>
<comment type="similarity">
    <text evidence="3">Belongs to the peptidase S1C family.</text>
</comment>
<keyword evidence="12" id="KW-0346">Stress response</keyword>
<protein>
    <recommendedName>
        <fullName evidence="5">Probable periplasmic serine endoprotease DegP-like</fullName>
        <ecNumber evidence="4">3.4.21.107</ecNumber>
    </recommendedName>
    <alternativeName>
        <fullName evidence="13">Protease Do</fullName>
    </alternativeName>
</protein>
<dbReference type="PANTHER" id="PTHR22939:SF130">
    <property type="entry name" value="PERIPLASMIC SERINE ENDOPROTEASE DEGP-LIKE-RELATED"/>
    <property type="match status" value="1"/>
</dbReference>
<evidence type="ECO:0000256" key="5">
    <source>
        <dbReference type="ARBA" id="ARBA00013958"/>
    </source>
</evidence>
<evidence type="ECO:0000256" key="1">
    <source>
        <dbReference type="ARBA" id="ARBA00001772"/>
    </source>
</evidence>
<feature type="active site" description="Charge relay system" evidence="14">
    <location>
        <position position="166"/>
    </location>
</feature>
<feature type="binding site" evidence="15">
    <location>
        <position position="166"/>
    </location>
    <ligand>
        <name>substrate</name>
    </ligand>
</feature>
<dbReference type="SUPFAM" id="SSF50494">
    <property type="entry name" value="Trypsin-like serine proteases"/>
    <property type="match status" value="1"/>
</dbReference>
<evidence type="ECO:0000256" key="2">
    <source>
        <dbReference type="ARBA" id="ARBA00004418"/>
    </source>
</evidence>
<evidence type="ECO:0000256" key="9">
    <source>
        <dbReference type="ARBA" id="ARBA00022764"/>
    </source>
</evidence>
<dbReference type="InterPro" id="IPR009003">
    <property type="entry name" value="Peptidase_S1_PA"/>
</dbReference>
<keyword evidence="7" id="KW-0732">Signal</keyword>
<evidence type="ECO:0000256" key="4">
    <source>
        <dbReference type="ARBA" id="ARBA00013035"/>
    </source>
</evidence>
<keyword evidence="8" id="KW-0677">Repeat</keyword>
<feature type="domain" description="PDZ" evidence="17">
    <location>
        <begin position="419"/>
        <end position="510"/>
    </location>
</feature>
<dbReference type="InterPro" id="IPR011782">
    <property type="entry name" value="Pept_S1C_Do"/>
</dbReference>
<dbReference type="PANTHER" id="PTHR22939">
    <property type="entry name" value="SERINE PROTEASE FAMILY S1C HTRA-RELATED"/>
    <property type="match status" value="1"/>
</dbReference>
<keyword evidence="16" id="KW-1133">Transmembrane helix</keyword>
<keyword evidence="11" id="KW-0720">Serine protease</keyword>
<dbReference type="EMBL" id="WNDQ01000005">
    <property type="protein sequence ID" value="KAF1023338.1"/>
    <property type="molecule type" value="Genomic_DNA"/>
</dbReference>
<dbReference type="Gene3D" id="2.40.10.120">
    <property type="match status" value="1"/>
</dbReference>
<dbReference type="PRINTS" id="PR00834">
    <property type="entry name" value="PROTEASES2C"/>
</dbReference>
<evidence type="ECO:0000256" key="15">
    <source>
        <dbReference type="PIRSR" id="PIRSR611782-2"/>
    </source>
</evidence>
<dbReference type="GO" id="GO:0042597">
    <property type="term" value="C:periplasmic space"/>
    <property type="evidence" value="ECO:0007669"/>
    <property type="project" value="UniProtKB-SubCell"/>
</dbReference>
<dbReference type="FunFam" id="2.40.10.120:FF:000007">
    <property type="entry name" value="Periplasmic serine endoprotease DegP-like"/>
    <property type="match status" value="1"/>
</dbReference>
<keyword evidence="16" id="KW-0812">Transmembrane</keyword>
<feature type="domain" description="PDZ" evidence="17">
    <location>
        <begin position="308"/>
        <end position="404"/>
    </location>
</feature>
<evidence type="ECO:0000256" key="14">
    <source>
        <dbReference type="PIRSR" id="PIRSR611782-1"/>
    </source>
</evidence>
<dbReference type="Proteomes" id="UP000461670">
    <property type="component" value="Unassembled WGS sequence"/>
</dbReference>
<evidence type="ECO:0000256" key="6">
    <source>
        <dbReference type="ARBA" id="ARBA00022670"/>
    </source>
</evidence>
<dbReference type="SMART" id="SM00228">
    <property type="entry name" value="PDZ"/>
    <property type="match status" value="2"/>
</dbReference>
<feature type="active site" description="Charge relay system" evidence="14">
    <location>
        <position position="196"/>
    </location>
</feature>
<dbReference type="InterPro" id="IPR036034">
    <property type="entry name" value="PDZ_sf"/>
</dbReference>
<feature type="binding site" evidence="15">
    <location>
        <position position="196"/>
    </location>
    <ligand>
        <name>substrate</name>
    </ligand>
</feature>
<evidence type="ECO:0000259" key="17">
    <source>
        <dbReference type="PROSITE" id="PS50106"/>
    </source>
</evidence>
<comment type="caution">
    <text evidence="18">The sequence shown here is derived from an EMBL/GenBank/DDBJ whole genome shotgun (WGS) entry which is preliminary data.</text>
</comment>
<evidence type="ECO:0000256" key="10">
    <source>
        <dbReference type="ARBA" id="ARBA00022801"/>
    </source>
</evidence>
<sequence>MSEQQNSNANRAAKVKAAPNIASRLVLALAAAGIIGVAGVATVRSEHVWAGESTAAPAAVAPATPVIGTVQSPDFSRITELYGPAVVNISVTGTTKVSANDDDDSDAPTQFSSPFTGPDGKDPFAEFFKHFQQGQGQGGRAQEVPMRAQGSGFIINGDGIVLTNAHVVAGAKEVTVKLTDRREFQAKVLGSDPRTDVAVLKINANHLPTVKIGDVKSLKVGEWVLAIGSPYGLENTVTAGVVSAKGRSLPDDSTVPFIQTDVAVNPGNSGGPLFNSRGEVVGINSQIYSRTGGFQGLSFAIPIDLAMRIEEQLAAHGKVEHAKLGVAIQDVNQSLADSFGLDQPSGALISSVEKDSAASKAGLKPGDVILRANGQAINTSGDLPALVGLAKPGDSVTLDIWRQGKPQSVIAKLANIDDKTAVADSKKGGAEQQGRLGLALRPLQPAEQRASGIEHGLLIQDTTGAAERAGVEAGDVLLAVNGTPVDSVAEVQALVAKAGKSIALLIQRGDAQIFVPVRLG</sequence>
<comment type="subcellular location">
    <subcellularLocation>
        <location evidence="2">Periplasm</location>
    </subcellularLocation>
</comment>
<dbReference type="CDD" id="cd10839">
    <property type="entry name" value="cpPDZ1_DegP-like"/>
    <property type="match status" value="1"/>
</dbReference>
<dbReference type="Gene3D" id="2.30.42.10">
    <property type="match status" value="2"/>
</dbReference>
<proteinExistence type="inferred from homology"/>
<evidence type="ECO:0000313" key="19">
    <source>
        <dbReference type="Proteomes" id="UP000461670"/>
    </source>
</evidence>
<feature type="transmembrane region" description="Helical" evidence="16">
    <location>
        <begin position="21"/>
        <end position="43"/>
    </location>
</feature>
<keyword evidence="9" id="KW-0574">Periplasm</keyword>
<organism evidence="18 19">
    <name type="scientific">Paracidovorax wautersii</name>
    <dbReference type="NCBI Taxonomy" id="1177982"/>
    <lineage>
        <taxon>Bacteria</taxon>
        <taxon>Pseudomonadati</taxon>
        <taxon>Pseudomonadota</taxon>
        <taxon>Betaproteobacteria</taxon>
        <taxon>Burkholderiales</taxon>
        <taxon>Comamonadaceae</taxon>
        <taxon>Paracidovorax</taxon>
    </lineage>
</organism>
<evidence type="ECO:0000256" key="13">
    <source>
        <dbReference type="ARBA" id="ARBA00032850"/>
    </source>
</evidence>
<dbReference type="EC" id="3.4.21.107" evidence="4"/>
<dbReference type="NCBIfam" id="TIGR02037">
    <property type="entry name" value="degP_htrA_DO"/>
    <property type="match status" value="1"/>
</dbReference>
<accession>A0A7V8JRW0</accession>
<dbReference type="GO" id="GO:0004252">
    <property type="term" value="F:serine-type endopeptidase activity"/>
    <property type="evidence" value="ECO:0007669"/>
    <property type="project" value="InterPro"/>
</dbReference>
<dbReference type="AlphaFoldDB" id="A0A7V8JRW0"/>
<dbReference type="Pfam" id="PF13180">
    <property type="entry name" value="PDZ_2"/>
    <property type="match status" value="1"/>
</dbReference>
<evidence type="ECO:0000256" key="3">
    <source>
        <dbReference type="ARBA" id="ARBA00010541"/>
    </source>
</evidence>
<evidence type="ECO:0000256" key="11">
    <source>
        <dbReference type="ARBA" id="ARBA00022825"/>
    </source>
</evidence>
<name>A0A7V8JRW0_9BURK</name>
<dbReference type="InterPro" id="IPR041489">
    <property type="entry name" value="PDZ_6"/>
</dbReference>
<evidence type="ECO:0000256" key="12">
    <source>
        <dbReference type="ARBA" id="ARBA00023016"/>
    </source>
</evidence>
<dbReference type="Pfam" id="PF13365">
    <property type="entry name" value="Trypsin_2"/>
    <property type="match status" value="1"/>
</dbReference>
<dbReference type="Pfam" id="PF17820">
    <property type="entry name" value="PDZ_6"/>
    <property type="match status" value="1"/>
</dbReference>
<dbReference type="GO" id="GO:0006508">
    <property type="term" value="P:proteolysis"/>
    <property type="evidence" value="ECO:0007669"/>
    <property type="project" value="UniProtKB-KW"/>
</dbReference>
<gene>
    <name evidence="18" type="primary">htrA_1</name>
    <name evidence="18" type="ORF">GAK30_00541</name>
</gene>
<dbReference type="InterPro" id="IPR001940">
    <property type="entry name" value="Peptidase_S1C"/>
</dbReference>
<keyword evidence="10" id="KW-0378">Hydrolase</keyword>
<evidence type="ECO:0000256" key="8">
    <source>
        <dbReference type="ARBA" id="ARBA00022737"/>
    </source>
</evidence>
<evidence type="ECO:0000256" key="7">
    <source>
        <dbReference type="ARBA" id="ARBA00022729"/>
    </source>
</evidence>
<feature type="active site" description="Charge relay system" evidence="14">
    <location>
        <position position="269"/>
    </location>
</feature>
<dbReference type="InterPro" id="IPR001478">
    <property type="entry name" value="PDZ"/>
</dbReference>
<dbReference type="PROSITE" id="PS50106">
    <property type="entry name" value="PDZ"/>
    <property type="match status" value="2"/>
</dbReference>
<evidence type="ECO:0000313" key="18">
    <source>
        <dbReference type="EMBL" id="KAF1023338.1"/>
    </source>
</evidence>
<feature type="binding site" evidence="15">
    <location>
        <begin position="267"/>
        <end position="269"/>
    </location>
    <ligand>
        <name>substrate</name>
    </ligand>
</feature>
<comment type="catalytic activity">
    <reaction evidence="1">
        <text>Acts on substrates that are at least partially unfolded. The cleavage site P1 residue is normally between a pair of hydrophobic residues, such as Val-|-Val.</text>
        <dbReference type="EC" id="3.4.21.107"/>
    </reaction>
</comment>
<evidence type="ECO:0000256" key="16">
    <source>
        <dbReference type="SAM" id="Phobius"/>
    </source>
</evidence>
<keyword evidence="6 18" id="KW-0645">Protease</keyword>